<feature type="domain" description="RNase III" evidence="2">
    <location>
        <begin position="4"/>
        <end position="130"/>
    </location>
</feature>
<accession>A0A2V1DAB1</accession>
<proteinExistence type="predicted"/>
<sequence length="145" mass="16409">MAYFKSLENQLKYSFNDVHLLEEAFVAAGAEKSRPDVEGDVSGNKRLALIGDAVLRLSVLEEWFPSGESTKVGEHMVQDIGTNEKLKDIAKQWKLTKWLKENPCQADQEPRTTLASTVEAVIGAVWLDCHRDLVEVQRLIKRLQE</sequence>
<dbReference type="PANTHER" id="PTHR14950:SF62">
    <property type="entry name" value="DICER-LIKE PROTEIN 1"/>
    <property type="match status" value="1"/>
</dbReference>
<dbReference type="SUPFAM" id="SSF69065">
    <property type="entry name" value="RNase III domain-like"/>
    <property type="match status" value="1"/>
</dbReference>
<dbReference type="GO" id="GO:0030422">
    <property type="term" value="P:siRNA processing"/>
    <property type="evidence" value="ECO:0007669"/>
    <property type="project" value="TreeGrafter"/>
</dbReference>
<dbReference type="Proteomes" id="UP000244855">
    <property type="component" value="Unassembled WGS sequence"/>
</dbReference>
<dbReference type="Gene3D" id="1.10.1520.10">
    <property type="entry name" value="Ribonuclease III domain"/>
    <property type="match status" value="1"/>
</dbReference>
<protein>
    <submittedName>
        <fullName evidence="3">Ribonuclease III</fullName>
    </submittedName>
</protein>
<dbReference type="GO" id="GO:0005737">
    <property type="term" value="C:cytoplasm"/>
    <property type="evidence" value="ECO:0007669"/>
    <property type="project" value="TreeGrafter"/>
</dbReference>
<dbReference type="InterPro" id="IPR000999">
    <property type="entry name" value="RNase_III_dom"/>
</dbReference>
<evidence type="ECO:0000313" key="3">
    <source>
        <dbReference type="EMBL" id="PVH94119.1"/>
    </source>
</evidence>
<keyword evidence="1" id="KW-0378">Hydrolase</keyword>
<dbReference type="PANTHER" id="PTHR14950">
    <property type="entry name" value="DICER-RELATED"/>
    <property type="match status" value="1"/>
</dbReference>
<dbReference type="AlphaFoldDB" id="A0A2V1DAB1"/>
<dbReference type="EMBL" id="KZ805550">
    <property type="protein sequence ID" value="PVH94119.1"/>
    <property type="molecule type" value="Genomic_DNA"/>
</dbReference>
<keyword evidence="4" id="KW-1185">Reference proteome</keyword>
<name>A0A2V1DAB1_9PLEO</name>
<evidence type="ECO:0000256" key="1">
    <source>
        <dbReference type="ARBA" id="ARBA00022801"/>
    </source>
</evidence>
<dbReference type="GO" id="GO:0005634">
    <property type="term" value="C:nucleus"/>
    <property type="evidence" value="ECO:0007669"/>
    <property type="project" value="TreeGrafter"/>
</dbReference>
<reference evidence="3 4" key="1">
    <citation type="journal article" date="2018" name="Sci. Rep.">
        <title>Comparative genomics provides insights into the lifestyle and reveals functional heterogeneity of dark septate endophytic fungi.</title>
        <authorList>
            <person name="Knapp D.G."/>
            <person name="Nemeth J.B."/>
            <person name="Barry K."/>
            <person name="Hainaut M."/>
            <person name="Henrissat B."/>
            <person name="Johnson J."/>
            <person name="Kuo A."/>
            <person name="Lim J.H.P."/>
            <person name="Lipzen A."/>
            <person name="Nolan M."/>
            <person name="Ohm R.A."/>
            <person name="Tamas L."/>
            <person name="Grigoriev I.V."/>
            <person name="Spatafora J.W."/>
            <person name="Nagy L.G."/>
            <person name="Kovacs G.M."/>
        </authorList>
    </citation>
    <scope>NUCLEOTIDE SEQUENCE [LARGE SCALE GENOMIC DNA]</scope>
    <source>
        <strain evidence="3 4">DSE2036</strain>
    </source>
</reference>
<evidence type="ECO:0000313" key="4">
    <source>
        <dbReference type="Proteomes" id="UP000244855"/>
    </source>
</evidence>
<evidence type="ECO:0000259" key="2">
    <source>
        <dbReference type="PROSITE" id="PS50142"/>
    </source>
</evidence>
<dbReference type="PROSITE" id="PS50142">
    <property type="entry name" value="RNASE_3_2"/>
    <property type="match status" value="1"/>
</dbReference>
<organism evidence="3 4">
    <name type="scientific">Periconia macrospinosa</name>
    <dbReference type="NCBI Taxonomy" id="97972"/>
    <lineage>
        <taxon>Eukaryota</taxon>
        <taxon>Fungi</taxon>
        <taxon>Dikarya</taxon>
        <taxon>Ascomycota</taxon>
        <taxon>Pezizomycotina</taxon>
        <taxon>Dothideomycetes</taxon>
        <taxon>Pleosporomycetidae</taxon>
        <taxon>Pleosporales</taxon>
        <taxon>Massarineae</taxon>
        <taxon>Periconiaceae</taxon>
        <taxon>Periconia</taxon>
    </lineage>
</organism>
<gene>
    <name evidence="3" type="ORF">DM02DRAFT_540135</name>
</gene>
<dbReference type="InterPro" id="IPR036389">
    <property type="entry name" value="RNase_III_sf"/>
</dbReference>
<dbReference type="SMART" id="SM00535">
    <property type="entry name" value="RIBOc"/>
    <property type="match status" value="1"/>
</dbReference>
<dbReference type="OrthoDB" id="67027at2759"/>
<dbReference type="CDD" id="cd00593">
    <property type="entry name" value="RIBOc"/>
    <property type="match status" value="1"/>
</dbReference>
<dbReference type="STRING" id="97972.A0A2V1DAB1"/>
<dbReference type="GO" id="GO:0004525">
    <property type="term" value="F:ribonuclease III activity"/>
    <property type="evidence" value="ECO:0007669"/>
    <property type="project" value="InterPro"/>
</dbReference>
<dbReference type="GO" id="GO:0003723">
    <property type="term" value="F:RNA binding"/>
    <property type="evidence" value="ECO:0007669"/>
    <property type="project" value="TreeGrafter"/>
</dbReference>
<dbReference type="Pfam" id="PF14622">
    <property type="entry name" value="Ribonucleas_3_3"/>
    <property type="match status" value="1"/>
</dbReference>